<comment type="caution">
    <text evidence="1">The sequence shown here is derived from an EMBL/GenBank/DDBJ whole genome shotgun (WGS) entry which is preliminary data.</text>
</comment>
<protein>
    <submittedName>
        <fullName evidence="1">2031_t:CDS:1</fullName>
    </submittedName>
</protein>
<dbReference type="OrthoDB" id="10398402at2759"/>
<gene>
    <name evidence="1" type="ORF">RFULGI_LOCUS19573</name>
</gene>
<dbReference type="EMBL" id="CAJVPZ010098628">
    <property type="protein sequence ID" value="CAG8820198.1"/>
    <property type="molecule type" value="Genomic_DNA"/>
</dbReference>
<sequence>NIKHVLCPLCVNKTFKNSHGLHIHQSAIHNTKKHLLNKENEHLTCILCPKKIYKSIQGLHQHETLRHPHYNIPSPNLIDLPQQHINEIKETL</sequence>
<feature type="non-terminal residue" evidence="1">
    <location>
        <position position="92"/>
    </location>
</feature>
<accession>A0A9N9KC66</accession>
<dbReference type="AlphaFoldDB" id="A0A9N9KC66"/>
<evidence type="ECO:0000313" key="1">
    <source>
        <dbReference type="EMBL" id="CAG8820198.1"/>
    </source>
</evidence>
<name>A0A9N9KC66_9GLOM</name>
<proteinExistence type="predicted"/>
<evidence type="ECO:0000313" key="2">
    <source>
        <dbReference type="Proteomes" id="UP000789396"/>
    </source>
</evidence>
<organism evidence="1 2">
    <name type="scientific">Racocetra fulgida</name>
    <dbReference type="NCBI Taxonomy" id="60492"/>
    <lineage>
        <taxon>Eukaryota</taxon>
        <taxon>Fungi</taxon>
        <taxon>Fungi incertae sedis</taxon>
        <taxon>Mucoromycota</taxon>
        <taxon>Glomeromycotina</taxon>
        <taxon>Glomeromycetes</taxon>
        <taxon>Diversisporales</taxon>
        <taxon>Gigasporaceae</taxon>
        <taxon>Racocetra</taxon>
    </lineage>
</organism>
<reference evidence="1" key="1">
    <citation type="submission" date="2021-06" db="EMBL/GenBank/DDBJ databases">
        <authorList>
            <person name="Kallberg Y."/>
            <person name="Tangrot J."/>
            <person name="Rosling A."/>
        </authorList>
    </citation>
    <scope>NUCLEOTIDE SEQUENCE</scope>
    <source>
        <strain evidence="1">IN212</strain>
    </source>
</reference>
<feature type="non-terminal residue" evidence="1">
    <location>
        <position position="1"/>
    </location>
</feature>
<dbReference type="Proteomes" id="UP000789396">
    <property type="component" value="Unassembled WGS sequence"/>
</dbReference>
<keyword evidence="2" id="KW-1185">Reference proteome</keyword>